<keyword evidence="5 10" id="KW-0460">Magnesium</keyword>
<evidence type="ECO:0000256" key="6">
    <source>
        <dbReference type="ARBA" id="ARBA00022946"/>
    </source>
</evidence>
<evidence type="ECO:0000256" key="11">
    <source>
        <dbReference type="SAM" id="MobiDB-lite"/>
    </source>
</evidence>
<dbReference type="PANTHER" id="PTHR13890:SF0">
    <property type="entry name" value="MAGNESIUM TRANSPORTER MRS2 HOMOLOG, MITOCHONDRIAL"/>
    <property type="match status" value="1"/>
</dbReference>
<evidence type="ECO:0000256" key="4">
    <source>
        <dbReference type="ARBA" id="ARBA00022692"/>
    </source>
</evidence>
<gene>
    <name evidence="12" type="ORF">ILEXP_LOCUS57295</name>
</gene>
<dbReference type="FunFam" id="2.40.128.330:FF:000004">
    <property type="entry name" value="Magnesium transporter MRS2-11, chloroplastic"/>
    <property type="match status" value="1"/>
</dbReference>
<keyword evidence="8 10" id="KW-0406">Ion transport</keyword>
<dbReference type="AlphaFoldDB" id="A0ABC8V0E1"/>
<reference evidence="12 13" key="1">
    <citation type="submission" date="2024-02" db="EMBL/GenBank/DDBJ databases">
        <authorList>
            <person name="Vignale AGUSTIN F."/>
            <person name="Sosa J E."/>
            <person name="Modenutti C."/>
        </authorList>
    </citation>
    <scope>NUCLEOTIDE SEQUENCE [LARGE SCALE GENOMIC DNA]</scope>
</reference>
<dbReference type="InterPro" id="IPR039204">
    <property type="entry name" value="MRS2-like"/>
</dbReference>
<feature type="transmembrane region" description="Helical" evidence="10">
    <location>
        <begin position="476"/>
        <end position="500"/>
    </location>
</feature>
<dbReference type="PANTHER" id="PTHR13890">
    <property type="entry name" value="RNA SPLICING PROTEIN MRS2, MITOCHONDRIAL"/>
    <property type="match status" value="1"/>
</dbReference>
<feature type="region of interest" description="Disordered" evidence="11">
    <location>
        <begin position="72"/>
        <end position="99"/>
    </location>
</feature>
<dbReference type="Gene3D" id="2.40.128.330">
    <property type="match status" value="1"/>
</dbReference>
<organism evidence="12 13">
    <name type="scientific">Ilex paraguariensis</name>
    <name type="common">yerba mate</name>
    <dbReference type="NCBI Taxonomy" id="185542"/>
    <lineage>
        <taxon>Eukaryota</taxon>
        <taxon>Viridiplantae</taxon>
        <taxon>Streptophyta</taxon>
        <taxon>Embryophyta</taxon>
        <taxon>Tracheophyta</taxon>
        <taxon>Spermatophyta</taxon>
        <taxon>Magnoliopsida</taxon>
        <taxon>eudicotyledons</taxon>
        <taxon>Gunneridae</taxon>
        <taxon>Pentapetalae</taxon>
        <taxon>asterids</taxon>
        <taxon>campanulids</taxon>
        <taxon>Aquifoliales</taxon>
        <taxon>Aquifoliaceae</taxon>
        <taxon>Ilex</taxon>
    </lineage>
</organism>
<comment type="caution">
    <text evidence="12">The sequence shown here is derived from an EMBL/GenBank/DDBJ whole genome shotgun (WGS) entry which is preliminary data.</text>
</comment>
<keyword evidence="9 10" id="KW-0472">Membrane</keyword>
<dbReference type="EMBL" id="CAUOFW020009713">
    <property type="protein sequence ID" value="CAK9186798.1"/>
    <property type="molecule type" value="Genomic_DNA"/>
</dbReference>
<dbReference type="Gene3D" id="1.20.58.340">
    <property type="entry name" value="Magnesium transport protein CorA, transmembrane region"/>
    <property type="match status" value="1"/>
</dbReference>
<name>A0ABC8V0E1_9AQUA</name>
<feature type="transmembrane region" description="Helical" evidence="10">
    <location>
        <begin position="444"/>
        <end position="464"/>
    </location>
</feature>
<evidence type="ECO:0000256" key="3">
    <source>
        <dbReference type="ARBA" id="ARBA00022448"/>
    </source>
</evidence>
<evidence type="ECO:0000313" key="12">
    <source>
        <dbReference type="EMBL" id="CAK9186798.1"/>
    </source>
</evidence>
<sequence>MATAPICSYSPSHSPFVQLPVQSSSQYPLFAGYSLFGSRWSSSPVLLQRNSVPMFPISARLPCKIKCLAKSTEDTEPETLTSDGDDDKSREAVKVGPQQDSVDVVRPELSISQSGSHRIATSSGDSLSLGIREPVYEVVEVRSNGMVSTRKINRRQLLKSSGLRPRDIRSVDPSLWLTNSMPSLMVREHAILLNLGTLRAIVMQECVLIFNYTRKGGKALIDALLPRLNPKNVNGGPSMPFLLEAVEAALHSRIQRLEHRLVDLEPRVQALLEVLPNRLTADILEQLRTSKQTLVELDSRAGALKQMLLDILEDPHEIRRICIMGRNCTLKKENNDMECSVPLEKQIAEGNSCTGFCIHKHTDFCLGLVQMPIQFVRVNLITVGFYFPSTEEEEEIEMLLENYLQRCESCHGQAERLLDSAKEMEDSIAVNLSSRRLEVSRLELLLQVGTFCVAVGALVAGIFGMNLKSYLEEQVFAFWLTTAGIIVGAVVSFFLLYSYLRRRKIL</sequence>
<dbReference type="GO" id="GO:0016020">
    <property type="term" value="C:membrane"/>
    <property type="evidence" value="ECO:0007669"/>
    <property type="project" value="UniProtKB-SubCell"/>
</dbReference>
<evidence type="ECO:0000256" key="2">
    <source>
        <dbReference type="ARBA" id="ARBA00007535"/>
    </source>
</evidence>
<comment type="similarity">
    <text evidence="2 10">Belongs to the CorA metal ion transporter (MIT) (TC 1.A.35.5) family.</text>
</comment>
<keyword evidence="13" id="KW-1185">Reference proteome</keyword>
<evidence type="ECO:0000256" key="8">
    <source>
        <dbReference type="ARBA" id="ARBA00023065"/>
    </source>
</evidence>
<protein>
    <recommendedName>
        <fullName evidence="10">Magnesium transporter</fullName>
    </recommendedName>
</protein>
<dbReference type="Proteomes" id="UP001642360">
    <property type="component" value="Unassembled WGS sequence"/>
</dbReference>
<evidence type="ECO:0000256" key="5">
    <source>
        <dbReference type="ARBA" id="ARBA00022842"/>
    </source>
</evidence>
<keyword evidence="6" id="KW-0809">Transit peptide</keyword>
<proteinExistence type="inferred from homology"/>
<evidence type="ECO:0000256" key="10">
    <source>
        <dbReference type="RuleBase" id="RU366041"/>
    </source>
</evidence>
<evidence type="ECO:0000256" key="9">
    <source>
        <dbReference type="ARBA" id="ARBA00023136"/>
    </source>
</evidence>
<evidence type="ECO:0000256" key="7">
    <source>
        <dbReference type="ARBA" id="ARBA00022989"/>
    </source>
</evidence>
<keyword evidence="3 10" id="KW-0813">Transport</keyword>
<comment type="subcellular location">
    <subcellularLocation>
        <location evidence="1 10">Membrane</location>
        <topology evidence="1 10">Multi-pass membrane protein</topology>
    </subcellularLocation>
</comment>
<dbReference type="CDD" id="cd12823">
    <property type="entry name" value="Mrs2_Mfm1p-like"/>
    <property type="match status" value="1"/>
</dbReference>
<accession>A0ABC8V0E1</accession>
<comment type="function">
    <text evidence="10">Magnesium transporter that may mediate the influx of magnesium.</text>
</comment>
<evidence type="ECO:0000256" key="1">
    <source>
        <dbReference type="ARBA" id="ARBA00004141"/>
    </source>
</evidence>
<keyword evidence="7 10" id="KW-1133">Transmembrane helix</keyword>
<keyword evidence="4 10" id="KW-0812">Transmembrane</keyword>
<dbReference type="Pfam" id="PF22099">
    <property type="entry name" value="MRS2-like"/>
    <property type="match status" value="1"/>
</dbReference>
<evidence type="ECO:0000313" key="13">
    <source>
        <dbReference type="Proteomes" id="UP001642360"/>
    </source>
</evidence>
<dbReference type="GO" id="GO:0015095">
    <property type="term" value="F:magnesium ion transmembrane transporter activity"/>
    <property type="evidence" value="ECO:0007669"/>
    <property type="project" value="UniProtKB-ARBA"/>
</dbReference>